<dbReference type="EMBL" id="JAQPZS010000013">
    <property type="protein sequence ID" value="MEJ6497149.1"/>
    <property type="molecule type" value="Genomic_DNA"/>
</dbReference>
<dbReference type="RefSeq" id="WP_054551187.1">
    <property type="nucleotide sequence ID" value="NZ_JAQPZS010000013.1"/>
</dbReference>
<keyword evidence="6" id="KW-1185">Reference proteome</keyword>
<protein>
    <submittedName>
        <fullName evidence="3">Calcium-binding protein</fullName>
    </submittedName>
    <submittedName>
        <fullName evidence="4">EF-hand domain-containing protein</fullName>
    </submittedName>
</protein>
<organism evidence="3 5">
    <name type="scientific">Pseudoalteromonas lipolytica</name>
    <dbReference type="NCBI Taxonomy" id="570156"/>
    <lineage>
        <taxon>Bacteria</taxon>
        <taxon>Pseudomonadati</taxon>
        <taxon>Pseudomonadota</taxon>
        <taxon>Gammaproteobacteria</taxon>
        <taxon>Alteromonadales</taxon>
        <taxon>Pseudoalteromonadaceae</taxon>
        <taxon>Pseudoalteromonas</taxon>
    </lineage>
</organism>
<proteinExistence type="predicted"/>
<dbReference type="Pfam" id="PF13202">
    <property type="entry name" value="EF-hand_5"/>
    <property type="match status" value="2"/>
</dbReference>
<dbReference type="Gene3D" id="1.10.238.10">
    <property type="entry name" value="EF-hand"/>
    <property type="match status" value="1"/>
</dbReference>
<evidence type="ECO:0000313" key="6">
    <source>
        <dbReference type="Proteomes" id="UP001377972"/>
    </source>
</evidence>
<dbReference type="AlphaFoldDB" id="A0A0P7D9W3"/>
<feature type="signal peptide" evidence="1">
    <location>
        <begin position="1"/>
        <end position="21"/>
    </location>
</feature>
<dbReference type="Proteomes" id="UP001377972">
    <property type="component" value="Unassembled WGS sequence"/>
</dbReference>
<dbReference type="PROSITE" id="PS00018">
    <property type="entry name" value="EF_HAND_1"/>
    <property type="match status" value="1"/>
</dbReference>
<gene>
    <name evidence="3" type="ORF">AOG27_01190</name>
    <name evidence="4" type="ORF">PQI24_13985</name>
</gene>
<sequence length="77" mass="8746">MSKLTFASLVLSCAFSTMSFAADSIGEKFKQLDRNDDGYLTRSESARDPALWSRFKNYDSDKDNKLSLSEFKIYASK</sequence>
<dbReference type="OrthoDB" id="6887873at2"/>
<reference evidence="4 6" key="2">
    <citation type="submission" date="2023-01" db="EMBL/GenBank/DDBJ databases">
        <title>Trichodesmium-associated heterotrophic epibiont bacteria.</title>
        <authorList>
            <person name="Cleveland C.S."/>
            <person name="Webb E.A."/>
        </authorList>
    </citation>
    <scope>NUCLEOTIDE SEQUENCE [LARGE SCALE GENOMIC DNA]</scope>
    <source>
        <strain evidence="4 6">USCH2</strain>
    </source>
</reference>
<feature type="domain" description="EF-hand" evidence="2">
    <location>
        <begin position="55"/>
        <end position="72"/>
    </location>
</feature>
<dbReference type="STRING" id="570156.AOG27_01190"/>
<evidence type="ECO:0000259" key="2">
    <source>
        <dbReference type="Pfam" id="PF13202"/>
    </source>
</evidence>
<dbReference type="Proteomes" id="UP000050378">
    <property type="component" value="Unassembled WGS sequence"/>
</dbReference>
<dbReference type="PATRIC" id="fig|570156.3.peg.238"/>
<reference evidence="3 5" key="1">
    <citation type="submission" date="2015-09" db="EMBL/GenBank/DDBJ databases">
        <title>Draft Genome Sequence of Pseudoalteromonas lipolytica UCD-48B.</title>
        <authorList>
            <person name="Krusor M."/>
            <person name="Coil D.A."/>
            <person name="Lang J.M."/>
            <person name="Eisen J.A."/>
            <person name="Alexiev A."/>
        </authorList>
    </citation>
    <scope>NUCLEOTIDE SEQUENCE [LARGE SCALE GENOMIC DNA]</scope>
    <source>
        <strain evidence="3 5">UCD-48B</strain>
    </source>
</reference>
<dbReference type="EMBL" id="LJTC01000001">
    <property type="protein sequence ID" value="KPM85434.1"/>
    <property type="molecule type" value="Genomic_DNA"/>
</dbReference>
<dbReference type="InterPro" id="IPR011992">
    <property type="entry name" value="EF-hand-dom_pair"/>
</dbReference>
<dbReference type="GO" id="GO:0005509">
    <property type="term" value="F:calcium ion binding"/>
    <property type="evidence" value="ECO:0007669"/>
    <property type="project" value="InterPro"/>
</dbReference>
<comment type="caution">
    <text evidence="3">The sequence shown here is derived from an EMBL/GenBank/DDBJ whole genome shotgun (WGS) entry which is preliminary data.</text>
</comment>
<accession>A0A0P7D9W3</accession>
<keyword evidence="1" id="KW-0732">Signal</keyword>
<dbReference type="InterPro" id="IPR002048">
    <property type="entry name" value="EF_hand_dom"/>
</dbReference>
<evidence type="ECO:0000313" key="3">
    <source>
        <dbReference type="EMBL" id="KPM85434.1"/>
    </source>
</evidence>
<evidence type="ECO:0000256" key="1">
    <source>
        <dbReference type="SAM" id="SignalP"/>
    </source>
</evidence>
<dbReference type="InterPro" id="IPR018247">
    <property type="entry name" value="EF_Hand_1_Ca_BS"/>
</dbReference>
<evidence type="ECO:0000313" key="5">
    <source>
        <dbReference type="Proteomes" id="UP000050378"/>
    </source>
</evidence>
<name>A0A0P7D9W3_9GAMM</name>
<feature type="domain" description="EF-hand" evidence="2">
    <location>
        <begin position="29"/>
        <end position="44"/>
    </location>
</feature>
<feature type="chain" id="PRO_5006137697" evidence="1">
    <location>
        <begin position="22"/>
        <end position="77"/>
    </location>
</feature>
<dbReference type="SUPFAM" id="SSF47473">
    <property type="entry name" value="EF-hand"/>
    <property type="match status" value="1"/>
</dbReference>
<evidence type="ECO:0000313" key="4">
    <source>
        <dbReference type="EMBL" id="MEJ6497149.1"/>
    </source>
</evidence>